<name>A0ABN2BP03_9ACTN</name>
<proteinExistence type="predicted"/>
<keyword evidence="2" id="KW-1185">Reference proteome</keyword>
<accession>A0ABN2BP03</accession>
<reference evidence="1 2" key="1">
    <citation type="journal article" date="2019" name="Int. J. Syst. Evol. Microbiol.">
        <title>The Global Catalogue of Microorganisms (GCM) 10K type strain sequencing project: providing services to taxonomists for standard genome sequencing and annotation.</title>
        <authorList>
            <consortium name="The Broad Institute Genomics Platform"/>
            <consortium name="The Broad Institute Genome Sequencing Center for Infectious Disease"/>
            <person name="Wu L."/>
            <person name="Ma J."/>
        </authorList>
    </citation>
    <scope>NUCLEOTIDE SEQUENCE [LARGE SCALE GENOMIC DNA]</scope>
    <source>
        <strain evidence="1 2">JCM 14942</strain>
    </source>
</reference>
<dbReference type="Proteomes" id="UP001500842">
    <property type="component" value="Unassembled WGS sequence"/>
</dbReference>
<evidence type="ECO:0008006" key="3">
    <source>
        <dbReference type="Google" id="ProtNLM"/>
    </source>
</evidence>
<dbReference type="EMBL" id="BAAAOR010000040">
    <property type="protein sequence ID" value="GAA1544359.1"/>
    <property type="molecule type" value="Genomic_DNA"/>
</dbReference>
<sequence length="67" mass="6941">MTGLDSVVVIRFGDGDTTSLTVTQACRHLGVSATEYEAVMNDLVAKGWLAPLDDGSFAAVVPTAEAV</sequence>
<evidence type="ECO:0000313" key="1">
    <source>
        <dbReference type="EMBL" id="GAA1544359.1"/>
    </source>
</evidence>
<organism evidence="1 2">
    <name type="scientific">Nocardioides humi</name>
    <dbReference type="NCBI Taxonomy" id="449461"/>
    <lineage>
        <taxon>Bacteria</taxon>
        <taxon>Bacillati</taxon>
        <taxon>Actinomycetota</taxon>
        <taxon>Actinomycetes</taxon>
        <taxon>Propionibacteriales</taxon>
        <taxon>Nocardioidaceae</taxon>
        <taxon>Nocardioides</taxon>
    </lineage>
</organism>
<comment type="caution">
    <text evidence="1">The sequence shown here is derived from an EMBL/GenBank/DDBJ whole genome shotgun (WGS) entry which is preliminary data.</text>
</comment>
<dbReference type="RefSeq" id="WP_141006975.1">
    <property type="nucleotide sequence ID" value="NZ_BAAAOR010000040.1"/>
</dbReference>
<gene>
    <name evidence="1" type="ORF">GCM10009788_53560</name>
</gene>
<protein>
    <recommendedName>
        <fullName evidence="3">MarR family transcriptional regulator</fullName>
    </recommendedName>
</protein>
<evidence type="ECO:0000313" key="2">
    <source>
        <dbReference type="Proteomes" id="UP001500842"/>
    </source>
</evidence>